<evidence type="ECO:0000313" key="3">
    <source>
        <dbReference type="EMBL" id="TWT78266.1"/>
    </source>
</evidence>
<accession>A0A5C5YU31</accession>
<organism evidence="3 4">
    <name type="scientific">Posidoniimonas polymericola</name>
    <dbReference type="NCBI Taxonomy" id="2528002"/>
    <lineage>
        <taxon>Bacteria</taxon>
        <taxon>Pseudomonadati</taxon>
        <taxon>Planctomycetota</taxon>
        <taxon>Planctomycetia</taxon>
        <taxon>Pirellulales</taxon>
        <taxon>Lacipirellulaceae</taxon>
        <taxon>Posidoniimonas</taxon>
    </lineage>
</organism>
<dbReference type="RefSeq" id="WP_146584584.1">
    <property type="nucleotide sequence ID" value="NZ_SJPO01000002.1"/>
</dbReference>
<reference evidence="3 4" key="1">
    <citation type="submission" date="2019-02" db="EMBL/GenBank/DDBJ databases">
        <title>Deep-cultivation of Planctomycetes and their phenomic and genomic characterization uncovers novel biology.</title>
        <authorList>
            <person name="Wiegand S."/>
            <person name="Jogler M."/>
            <person name="Boedeker C."/>
            <person name="Pinto D."/>
            <person name="Vollmers J."/>
            <person name="Rivas-Marin E."/>
            <person name="Kohn T."/>
            <person name="Peeters S.H."/>
            <person name="Heuer A."/>
            <person name="Rast P."/>
            <person name="Oberbeckmann S."/>
            <person name="Bunk B."/>
            <person name="Jeske O."/>
            <person name="Meyerdierks A."/>
            <person name="Storesund J.E."/>
            <person name="Kallscheuer N."/>
            <person name="Luecker S."/>
            <person name="Lage O.M."/>
            <person name="Pohl T."/>
            <person name="Merkel B.J."/>
            <person name="Hornburger P."/>
            <person name="Mueller R.-W."/>
            <person name="Bruemmer F."/>
            <person name="Labrenz M."/>
            <person name="Spormann A.M."/>
            <person name="Op Den Camp H."/>
            <person name="Overmann J."/>
            <person name="Amann R."/>
            <person name="Jetten M.S.M."/>
            <person name="Mascher T."/>
            <person name="Medema M.H."/>
            <person name="Devos D.P."/>
            <person name="Kaster A.-K."/>
            <person name="Ovreas L."/>
            <person name="Rohde M."/>
            <person name="Galperin M.Y."/>
            <person name="Jogler C."/>
        </authorList>
    </citation>
    <scope>NUCLEOTIDE SEQUENCE [LARGE SCALE GENOMIC DNA]</scope>
    <source>
        <strain evidence="3 4">Pla123a</strain>
    </source>
</reference>
<dbReference type="Gene3D" id="3.90.1150.140">
    <property type="match status" value="1"/>
</dbReference>
<dbReference type="EMBL" id="SJPO01000002">
    <property type="protein sequence ID" value="TWT78266.1"/>
    <property type="molecule type" value="Genomic_DNA"/>
</dbReference>
<feature type="domain" description="Peptidoglycan beta-N-acetylmuramidase NamZ N-terminal" evidence="1">
    <location>
        <begin position="26"/>
        <end position="227"/>
    </location>
</feature>
<dbReference type="InterPro" id="IPR048503">
    <property type="entry name" value="NamZ_C"/>
</dbReference>
<evidence type="ECO:0000259" key="2">
    <source>
        <dbReference type="Pfam" id="PF20732"/>
    </source>
</evidence>
<dbReference type="PIRSF" id="PIRSF016719">
    <property type="entry name" value="UCP016719"/>
    <property type="match status" value="1"/>
</dbReference>
<name>A0A5C5YU31_9BACT</name>
<dbReference type="AlphaFoldDB" id="A0A5C5YU31"/>
<evidence type="ECO:0008006" key="5">
    <source>
        <dbReference type="Google" id="ProtNLM"/>
    </source>
</evidence>
<evidence type="ECO:0000313" key="4">
    <source>
        <dbReference type="Proteomes" id="UP000318478"/>
    </source>
</evidence>
<dbReference type="InterPro" id="IPR008302">
    <property type="entry name" value="NamZ"/>
</dbReference>
<comment type="caution">
    <text evidence="3">The sequence shown here is derived from an EMBL/GenBank/DDBJ whole genome shotgun (WGS) entry which is preliminary data.</text>
</comment>
<dbReference type="GO" id="GO:0033922">
    <property type="term" value="F:peptidoglycan beta-N-acetylmuramidase activity"/>
    <property type="evidence" value="ECO:0007669"/>
    <property type="project" value="InterPro"/>
</dbReference>
<dbReference type="Proteomes" id="UP000318478">
    <property type="component" value="Unassembled WGS sequence"/>
</dbReference>
<protein>
    <recommendedName>
        <fullName evidence="5">DUF1343 domain-containing protein</fullName>
    </recommendedName>
</protein>
<dbReference type="PANTHER" id="PTHR42915">
    <property type="entry name" value="HYPOTHETICAL 460 KDA PROTEIN IN FEUA-SIGW INTERGENIC REGION [PRECURSOR]"/>
    <property type="match status" value="1"/>
</dbReference>
<keyword evidence="4" id="KW-1185">Reference proteome</keyword>
<dbReference type="Gene3D" id="3.40.50.12170">
    <property type="entry name" value="Uncharacterised protein PF07075, DUF1343"/>
    <property type="match status" value="1"/>
</dbReference>
<dbReference type="InterPro" id="IPR048502">
    <property type="entry name" value="NamZ_N"/>
</dbReference>
<proteinExistence type="predicted"/>
<sequence length="394" mass="41624">MTSSSIAYGVDQLTRGAATLPPGRYGMLTNDAARTVDGATLSRVAVVQAGVELRRLFSPEHGIAADAADGARVADGVDAATGLEIVSLYGERLRPLPAALADLDGVLVDLPDIGARFYTYIWSLSHLLEVGGELGLPITVLDRPNPIGGDLTAAEGPLLDVDACSGFLGRYPMPVRHSLTIGELARLWNAEEQLGVELTVVPTAGWDRGDHQPATGAPFVPTSPAIACYESALLYPGVCLFEATNLSVGRRTPQAFQQVGAPWLDADAACEAFNKAALPGIASEAVAFTPTLEPHAGERCQGVRLIVTDPAEVRPVAAGLALLAIVMRQSPGAFAWRPYPTAANPSGERHFDLLVGRRGVGELLADSHRDLPRLVAELTAAPGWRERAEPHLLY</sequence>
<gene>
    <name evidence="3" type="ORF">Pla123a_10570</name>
</gene>
<dbReference type="PANTHER" id="PTHR42915:SF1">
    <property type="entry name" value="PEPTIDOGLYCAN BETA-N-ACETYLMURAMIDASE NAMZ"/>
    <property type="match status" value="1"/>
</dbReference>
<feature type="domain" description="Peptidoglycan beta-N-acetylmuramidase NamZ C-terminal" evidence="2">
    <location>
        <begin position="233"/>
        <end position="394"/>
    </location>
</feature>
<dbReference type="Pfam" id="PF20732">
    <property type="entry name" value="NamZ_C"/>
    <property type="match status" value="1"/>
</dbReference>
<dbReference type="Pfam" id="PF07075">
    <property type="entry name" value="NamZ_N"/>
    <property type="match status" value="1"/>
</dbReference>
<dbReference type="OrthoDB" id="9801061at2"/>
<evidence type="ECO:0000259" key="1">
    <source>
        <dbReference type="Pfam" id="PF07075"/>
    </source>
</evidence>